<evidence type="ECO:0000256" key="1">
    <source>
        <dbReference type="SAM" id="MobiDB-lite"/>
    </source>
</evidence>
<gene>
    <name evidence="3" type="ORF">ACFFVI_17980</name>
</gene>
<keyword evidence="2" id="KW-1133">Transmembrane helix</keyword>
<evidence type="ECO:0000313" key="4">
    <source>
        <dbReference type="Proteomes" id="UP001589748"/>
    </source>
</evidence>
<dbReference type="EMBL" id="JBHMDM010000012">
    <property type="protein sequence ID" value="MFB9378851.1"/>
    <property type="molecule type" value="Genomic_DNA"/>
</dbReference>
<proteinExistence type="predicted"/>
<feature type="transmembrane region" description="Helical" evidence="2">
    <location>
        <begin position="29"/>
        <end position="51"/>
    </location>
</feature>
<keyword evidence="2" id="KW-0472">Membrane</keyword>
<sequence>MPTSPRLQSRLPRRPLTARERSGELLRGALAVLLLVGLVVGVPAGLLMLVGDPLPSTPPGPDWLLAPLGPGAVLDLLAVLLWAAWAHLLGCLVLEVRDHRRDVVRPTPAGPTRAVARRLVATVLLLGAGVPVAVAAPPTAPPPADRPVVTSAGPRTAAPTDVPTGLPDPAWGGRTTTGPTSAPVPDLRPTPVPDSTPDPTPDPTPHPAARETVAREAAPGPVWVVRPPQGRHHECLWDIAERTLGDPLRYREIYDLNRDRVQPDGGRLLDADLIRPGWTLQLPADARVPAG</sequence>
<feature type="region of interest" description="Disordered" evidence="1">
    <location>
        <begin position="136"/>
        <end position="209"/>
    </location>
</feature>
<feature type="transmembrane region" description="Helical" evidence="2">
    <location>
        <begin position="71"/>
        <end position="94"/>
    </location>
</feature>
<dbReference type="Gene3D" id="3.10.350.10">
    <property type="entry name" value="LysM domain"/>
    <property type="match status" value="1"/>
</dbReference>
<dbReference type="Proteomes" id="UP001589748">
    <property type="component" value="Unassembled WGS sequence"/>
</dbReference>
<evidence type="ECO:0000313" key="3">
    <source>
        <dbReference type="EMBL" id="MFB9378851.1"/>
    </source>
</evidence>
<dbReference type="InterPro" id="IPR052196">
    <property type="entry name" value="Bact_Kbp"/>
</dbReference>
<dbReference type="PANTHER" id="PTHR34700">
    <property type="entry name" value="POTASSIUM BINDING PROTEIN KBP"/>
    <property type="match status" value="1"/>
</dbReference>
<reference evidence="3 4" key="1">
    <citation type="submission" date="2024-09" db="EMBL/GenBank/DDBJ databases">
        <authorList>
            <person name="Sun Q."/>
            <person name="Mori K."/>
        </authorList>
    </citation>
    <scope>NUCLEOTIDE SEQUENCE [LARGE SCALE GENOMIC DNA]</scope>
    <source>
        <strain evidence="3 4">TISTR 1856</strain>
    </source>
</reference>
<organism evidence="3 4">
    <name type="scientific">Kineococcus gynurae</name>
    <dbReference type="NCBI Taxonomy" id="452979"/>
    <lineage>
        <taxon>Bacteria</taxon>
        <taxon>Bacillati</taxon>
        <taxon>Actinomycetota</taxon>
        <taxon>Actinomycetes</taxon>
        <taxon>Kineosporiales</taxon>
        <taxon>Kineosporiaceae</taxon>
        <taxon>Kineococcus</taxon>
    </lineage>
</organism>
<accession>A0ABV5LXX9</accession>
<evidence type="ECO:0000256" key="2">
    <source>
        <dbReference type="SAM" id="Phobius"/>
    </source>
</evidence>
<feature type="compositionally biased region" description="Pro residues" evidence="1">
    <location>
        <begin position="186"/>
        <end position="206"/>
    </location>
</feature>
<dbReference type="InterPro" id="IPR036779">
    <property type="entry name" value="LysM_dom_sf"/>
</dbReference>
<name>A0ABV5LXX9_9ACTN</name>
<dbReference type="RefSeq" id="WP_380134245.1">
    <property type="nucleotide sequence ID" value="NZ_JBHLUI010000001.1"/>
</dbReference>
<feature type="transmembrane region" description="Helical" evidence="2">
    <location>
        <begin position="115"/>
        <end position="136"/>
    </location>
</feature>
<protein>
    <submittedName>
        <fullName evidence="3">LysM peptidoglycan-binding domain-containing protein</fullName>
    </submittedName>
</protein>
<keyword evidence="4" id="KW-1185">Reference proteome</keyword>
<comment type="caution">
    <text evidence="3">The sequence shown here is derived from an EMBL/GenBank/DDBJ whole genome shotgun (WGS) entry which is preliminary data.</text>
</comment>
<keyword evidence="2" id="KW-0812">Transmembrane</keyword>
<dbReference type="PANTHER" id="PTHR34700:SF4">
    <property type="entry name" value="PHAGE-LIKE ELEMENT PBSX PROTEIN XKDP"/>
    <property type="match status" value="1"/>
</dbReference>